<keyword evidence="10" id="KW-1185">Reference proteome</keyword>
<dbReference type="RefSeq" id="WP_237382927.1">
    <property type="nucleotide sequence ID" value="NZ_CP071793.1"/>
</dbReference>
<dbReference type="Pfam" id="PF01967">
    <property type="entry name" value="MoaC"/>
    <property type="match status" value="1"/>
</dbReference>
<comment type="similarity">
    <text evidence="7">Belongs to the MoaC family.</text>
</comment>
<dbReference type="PANTHER" id="PTHR22960:SF29">
    <property type="entry name" value="CYCLIC PYRANOPTERIN MONOPHOSPHATE SYNTHASE"/>
    <property type="match status" value="1"/>
</dbReference>
<keyword evidence="4 7" id="KW-0501">Molybdenum cofactor biosynthesis</keyword>
<evidence type="ECO:0000256" key="2">
    <source>
        <dbReference type="ARBA" id="ARBA00005046"/>
    </source>
</evidence>
<dbReference type="EMBL" id="CP071793">
    <property type="protein sequence ID" value="QTD52828.1"/>
    <property type="molecule type" value="Genomic_DNA"/>
</dbReference>
<dbReference type="NCBIfam" id="TIGR00581">
    <property type="entry name" value="moaC"/>
    <property type="match status" value="1"/>
</dbReference>
<evidence type="ECO:0000256" key="7">
    <source>
        <dbReference type="HAMAP-Rule" id="MF_01224"/>
    </source>
</evidence>
<comment type="function">
    <text evidence="6 7">Catalyzes the conversion of (8S)-3',8-cyclo-7,8-dihydroguanosine 5'-triphosphate to cyclic pyranopterin monophosphate (cPMP).</text>
</comment>
<evidence type="ECO:0000256" key="3">
    <source>
        <dbReference type="ARBA" id="ARBA00012575"/>
    </source>
</evidence>
<gene>
    <name evidence="7 9" type="primary">moaC</name>
    <name evidence="9" type="ORF">J3U87_10155</name>
</gene>
<organism evidence="9 10">
    <name type="scientific">Sulfidibacter corallicola</name>
    <dbReference type="NCBI Taxonomy" id="2818388"/>
    <lineage>
        <taxon>Bacteria</taxon>
        <taxon>Pseudomonadati</taxon>
        <taxon>Acidobacteriota</taxon>
        <taxon>Holophagae</taxon>
        <taxon>Acanthopleuribacterales</taxon>
        <taxon>Acanthopleuribacteraceae</taxon>
        <taxon>Sulfidibacter</taxon>
    </lineage>
</organism>
<sequence length="173" mass="18832">MTEPYQTAPPDGEASGLTHLNAKGEARMVDVGAKAVTERRARAEGFISMPRELIERLDRLKKGNAYEIARLAGIMAAKKTHDLIPLCHVLPLDFVGLQFESRPEEGRVRVESEVRVSARTGVEMEALTAVQVALLTLYDMGKSVTKGMVIGPVRLLHKSGGKSGDWRAASPEP</sequence>
<comment type="subunit">
    <text evidence="7">Homohexamer; trimer of dimers.</text>
</comment>
<dbReference type="InterPro" id="IPR036522">
    <property type="entry name" value="MoaC_sf"/>
</dbReference>
<evidence type="ECO:0000259" key="8">
    <source>
        <dbReference type="Pfam" id="PF01967"/>
    </source>
</evidence>
<dbReference type="GO" id="GO:0006777">
    <property type="term" value="P:Mo-molybdopterin cofactor biosynthetic process"/>
    <property type="evidence" value="ECO:0007669"/>
    <property type="project" value="UniProtKB-UniRule"/>
</dbReference>
<comment type="catalytic activity">
    <reaction evidence="1 7">
        <text>(8S)-3',8-cyclo-7,8-dihydroguanosine 5'-triphosphate = cyclic pyranopterin phosphate + diphosphate</text>
        <dbReference type="Rhea" id="RHEA:49580"/>
        <dbReference type="ChEBI" id="CHEBI:33019"/>
        <dbReference type="ChEBI" id="CHEBI:59648"/>
        <dbReference type="ChEBI" id="CHEBI:131766"/>
        <dbReference type="EC" id="4.6.1.17"/>
    </reaction>
</comment>
<evidence type="ECO:0000256" key="1">
    <source>
        <dbReference type="ARBA" id="ARBA00001637"/>
    </source>
</evidence>
<accession>A0A8A4TUL6</accession>
<dbReference type="HAMAP" id="MF_01224_B">
    <property type="entry name" value="MoaC_B"/>
    <property type="match status" value="1"/>
</dbReference>
<keyword evidence="5 7" id="KW-0456">Lyase</keyword>
<reference evidence="9" key="1">
    <citation type="submission" date="2021-03" db="EMBL/GenBank/DDBJ databases">
        <title>Acanthopleuribacteraceae sp. M133.</title>
        <authorList>
            <person name="Wang G."/>
        </authorList>
    </citation>
    <scope>NUCLEOTIDE SEQUENCE</scope>
    <source>
        <strain evidence="9">M133</strain>
    </source>
</reference>
<dbReference type="Gene3D" id="3.30.70.640">
    <property type="entry name" value="Molybdopterin cofactor biosynthesis C (MoaC) domain"/>
    <property type="match status" value="1"/>
</dbReference>
<feature type="binding site" evidence="7">
    <location>
        <begin position="124"/>
        <end position="125"/>
    </location>
    <ligand>
        <name>substrate</name>
    </ligand>
</feature>
<evidence type="ECO:0000313" key="10">
    <source>
        <dbReference type="Proteomes" id="UP000663929"/>
    </source>
</evidence>
<dbReference type="AlphaFoldDB" id="A0A8A4TUL6"/>
<dbReference type="InterPro" id="IPR047594">
    <property type="entry name" value="MoaC_bact/euk"/>
</dbReference>
<dbReference type="InterPro" id="IPR002820">
    <property type="entry name" value="Mopterin_CF_biosynth-C_dom"/>
</dbReference>
<dbReference type="SUPFAM" id="SSF55040">
    <property type="entry name" value="Molybdenum cofactor biosynthesis protein C, MoaC"/>
    <property type="match status" value="1"/>
</dbReference>
<feature type="domain" description="Molybdopterin cofactor biosynthesis C (MoaC)" evidence="8">
    <location>
        <begin position="28"/>
        <end position="161"/>
    </location>
</feature>
<dbReference type="PANTHER" id="PTHR22960">
    <property type="entry name" value="MOLYBDOPTERIN COFACTOR SYNTHESIS PROTEIN A"/>
    <property type="match status" value="1"/>
</dbReference>
<dbReference type="Proteomes" id="UP000663929">
    <property type="component" value="Chromosome"/>
</dbReference>
<dbReference type="UniPathway" id="UPA00344"/>
<dbReference type="InterPro" id="IPR050105">
    <property type="entry name" value="MoCo_biosynth_MoaA/MoaC"/>
</dbReference>
<dbReference type="CDD" id="cd01420">
    <property type="entry name" value="MoaC_PE"/>
    <property type="match status" value="1"/>
</dbReference>
<name>A0A8A4TUL6_SULCO</name>
<evidence type="ECO:0000256" key="4">
    <source>
        <dbReference type="ARBA" id="ARBA00023150"/>
    </source>
</evidence>
<dbReference type="EC" id="4.6.1.17" evidence="3 7"/>
<proteinExistence type="inferred from homology"/>
<dbReference type="KEGG" id="scor:J3U87_10155"/>
<evidence type="ECO:0000313" key="9">
    <source>
        <dbReference type="EMBL" id="QTD52828.1"/>
    </source>
</evidence>
<comment type="pathway">
    <text evidence="2 7">Cofactor biosynthesis; molybdopterin biosynthesis.</text>
</comment>
<feature type="active site" evidence="7">
    <location>
        <position position="139"/>
    </location>
</feature>
<protein>
    <recommendedName>
        <fullName evidence="3 7">Cyclic pyranopterin monophosphate synthase</fullName>
        <ecNumber evidence="3 7">4.6.1.17</ecNumber>
    </recommendedName>
    <alternativeName>
        <fullName evidence="7">Molybdenum cofactor biosynthesis protein C</fullName>
    </alternativeName>
</protein>
<evidence type="ECO:0000256" key="5">
    <source>
        <dbReference type="ARBA" id="ARBA00023239"/>
    </source>
</evidence>
<dbReference type="NCBIfam" id="NF006870">
    <property type="entry name" value="PRK09364.1"/>
    <property type="match status" value="1"/>
</dbReference>
<dbReference type="InterPro" id="IPR023045">
    <property type="entry name" value="MoaC"/>
</dbReference>
<feature type="binding site" evidence="7">
    <location>
        <begin position="86"/>
        <end position="88"/>
    </location>
    <ligand>
        <name>substrate</name>
    </ligand>
</feature>
<evidence type="ECO:0000256" key="6">
    <source>
        <dbReference type="ARBA" id="ARBA00055087"/>
    </source>
</evidence>
<dbReference type="GO" id="GO:0061799">
    <property type="term" value="F:cyclic pyranopterin monophosphate synthase activity"/>
    <property type="evidence" value="ECO:0007669"/>
    <property type="project" value="UniProtKB-UniRule"/>
</dbReference>